<protein>
    <submittedName>
        <fullName evidence="2">Uncharacterized protein</fullName>
    </submittedName>
</protein>
<evidence type="ECO:0000313" key="3">
    <source>
        <dbReference type="Proteomes" id="UP001642483"/>
    </source>
</evidence>
<dbReference type="EMBL" id="CAWYQH010000068">
    <property type="protein sequence ID" value="CAK8679867.1"/>
    <property type="molecule type" value="Genomic_DNA"/>
</dbReference>
<name>A0ABP0FN54_CLALP</name>
<gene>
    <name evidence="2" type="ORF">CVLEPA_LOCUS10115</name>
</gene>
<comment type="caution">
    <text evidence="2">The sequence shown here is derived from an EMBL/GenBank/DDBJ whole genome shotgun (WGS) entry which is preliminary data.</text>
</comment>
<reference evidence="2 3" key="1">
    <citation type="submission" date="2024-02" db="EMBL/GenBank/DDBJ databases">
        <authorList>
            <person name="Daric V."/>
            <person name="Darras S."/>
        </authorList>
    </citation>
    <scope>NUCLEOTIDE SEQUENCE [LARGE SCALE GENOMIC DNA]</scope>
</reference>
<evidence type="ECO:0000313" key="2">
    <source>
        <dbReference type="EMBL" id="CAK8679867.1"/>
    </source>
</evidence>
<feature type="region of interest" description="Disordered" evidence="1">
    <location>
        <begin position="73"/>
        <end position="99"/>
    </location>
</feature>
<dbReference type="Proteomes" id="UP001642483">
    <property type="component" value="Unassembled WGS sequence"/>
</dbReference>
<sequence>MSLCCEKLCVGLVSSTLQRRVKACSYRFGSSDDSLINKPPMIHQTANDDFPHVDVKVELFHILLQLVLEIQGRSTNDPGSRNEFDVLRNSDIGKSAALP</sequence>
<keyword evidence="3" id="KW-1185">Reference proteome</keyword>
<organism evidence="2 3">
    <name type="scientific">Clavelina lepadiformis</name>
    <name type="common">Light-bulb sea squirt</name>
    <name type="synonym">Ascidia lepadiformis</name>
    <dbReference type="NCBI Taxonomy" id="159417"/>
    <lineage>
        <taxon>Eukaryota</taxon>
        <taxon>Metazoa</taxon>
        <taxon>Chordata</taxon>
        <taxon>Tunicata</taxon>
        <taxon>Ascidiacea</taxon>
        <taxon>Aplousobranchia</taxon>
        <taxon>Clavelinidae</taxon>
        <taxon>Clavelina</taxon>
    </lineage>
</organism>
<accession>A0ABP0FN54</accession>
<evidence type="ECO:0000256" key="1">
    <source>
        <dbReference type="SAM" id="MobiDB-lite"/>
    </source>
</evidence>
<proteinExistence type="predicted"/>